<keyword evidence="6 8" id="KW-0560">Oxidoreductase</keyword>
<dbReference type="EC" id="1.4.4.2" evidence="8"/>
<proteinExistence type="inferred from homology"/>
<evidence type="ECO:0000256" key="4">
    <source>
        <dbReference type="ARBA" id="ARBA00011690"/>
    </source>
</evidence>
<dbReference type="InterPro" id="IPR015422">
    <property type="entry name" value="PyrdxlP-dep_Trfase_small"/>
</dbReference>
<reference evidence="12 13" key="1">
    <citation type="submission" date="2016-06" db="EMBL/GenBank/DDBJ databases">
        <title>The sequenced genome of the ice-adhering bacterium Marinomonas primoryensis, from Antarctica.</title>
        <authorList>
            <person name="Graham L."/>
            <person name="Vance T.D.R."/>
            <person name="Davies P.L."/>
        </authorList>
    </citation>
    <scope>NUCLEOTIDE SEQUENCE [LARGE SCALE GENOMIC DNA]</scope>
    <source>
        <strain evidence="12 13">AceL</strain>
    </source>
</reference>
<dbReference type="InterPro" id="IPR020581">
    <property type="entry name" value="GDC_P"/>
</dbReference>
<dbReference type="Proteomes" id="UP000249898">
    <property type="component" value="Chromosome"/>
</dbReference>
<dbReference type="EMBL" id="CP016181">
    <property type="protein sequence ID" value="AWY00690.1"/>
    <property type="molecule type" value="Genomic_DNA"/>
</dbReference>
<evidence type="ECO:0000256" key="5">
    <source>
        <dbReference type="ARBA" id="ARBA00022898"/>
    </source>
</evidence>
<dbReference type="InterPro" id="IPR049316">
    <property type="entry name" value="GDC-P_C"/>
</dbReference>
<evidence type="ECO:0000256" key="6">
    <source>
        <dbReference type="ARBA" id="ARBA00023002"/>
    </source>
</evidence>
<sequence length="954" mass="103783">MTSCIRDLLNNDEFIARHIGPDASEQAKMLATIGINTLPELIQKTVPEAIRQANLDLSASPVSENEALVQLKAIAKHNKVARSFIGMGYHDTHVPSPILRNLLENPGWYTAYTPYQPEISQGRLEALLNFQQVIIDLTGMEISNASLLDEATAAAEAMTLMKRSNRKKSDSLFVASHCLPQTIDVIKTRAELLEINVIVDDIANFSNHDVFGAVLQYPGIDGTVTDLTPIIAQAHEQGALVSIAVDLLSLVLLKSPGDMGADIVFGSAQRFGVPMGFGGPHAAFLATKDAFKRSMPGRVIGVSKDSHGKHALRMAMQTREQHIRREKATSNICTAQALLAMMAGFYAVYHGPVGLKKIANRVAALTDCFAKAVQQQGLTTNANYFDTVIVNSGSQTDAIMVKGVAKLMNFYKVSDTQISVSLNETITPSDLIDLAECFGATLTLEDVTNSNATYGFDNALLRQDDILTHPVFNSHHSETELMRYMHQLEVKDIALNQSMIPLGSCTMKLNAASEMIPVTWAEFGRIHPFAPDNQVSGYHALLQDLIKMLSKATGYDTMSMQPNSGAQGEYAGLIAIDKYHKSRGDHDRNICLIPSSAHGTNPASAALAGMKVVIVKCDEDGNIDLVDLAVKAEKNAAALSCIMATYPSTHGVFEEHIREVCDIVHKFGGQVYIDGANLNALVGVAPPGKFGGDVSHLNLHKTFCIPHGGGGPGMGPIGVKSHLAPFLPGHAVTPVMGMTEQHGAVSAAPYGSASILVITWMYIKMMGDKGLRDATLTAILNANYIAKRLEDHYPVLYTGKNGTVAHECIIDIRPLKAESGISEEDIAKRLMDFGFHAPTMSFPVAGTLMIEPTESENLDELDRFCDSMIKIRQEISKVQAGEWPLEDNPLVNAPHTADSLLDIEWAHAYSRKDAAYPLPWIKGRKYWPPVGRIDNVYGDRNLFCECPPIDSYED</sequence>
<dbReference type="Pfam" id="PF02347">
    <property type="entry name" value="GDC-P"/>
    <property type="match status" value="2"/>
</dbReference>
<evidence type="ECO:0000256" key="9">
    <source>
        <dbReference type="PIRSR" id="PIRSR603437-50"/>
    </source>
</evidence>
<dbReference type="GO" id="GO:0019464">
    <property type="term" value="P:glycine decarboxylation via glycine cleavage system"/>
    <property type="evidence" value="ECO:0007669"/>
    <property type="project" value="UniProtKB-UniRule"/>
</dbReference>
<feature type="domain" description="Glycine dehydrogenase C-terminal" evidence="11">
    <location>
        <begin position="774"/>
        <end position="895"/>
    </location>
</feature>
<name>A0A2Z4PTA9_9GAMM</name>
<dbReference type="InterPro" id="IPR015421">
    <property type="entry name" value="PyrdxlP-dep_Trfase_major"/>
</dbReference>
<feature type="modified residue" description="N6-(pyridoxal phosphate)lysine" evidence="8 9">
    <location>
        <position position="701"/>
    </location>
</feature>
<dbReference type="HAMAP" id="MF_00711">
    <property type="entry name" value="GcvP"/>
    <property type="match status" value="1"/>
</dbReference>
<dbReference type="AlphaFoldDB" id="A0A2Z4PTA9"/>
<dbReference type="FunFam" id="3.40.640.10:FF:000005">
    <property type="entry name" value="Glycine dehydrogenase (decarboxylating), mitochondrial"/>
    <property type="match status" value="1"/>
</dbReference>
<dbReference type="SUPFAM" id="SSF53383">
    <property type="entry name" value="PLP-dependent transferases"/>
    <property type="match status" value="2"/>
</dbReference>
<evidence type="ECO:0000256" key="1">
    <source>
        <dbReference type="ARBA" id="ARBA00001933"/>
    </source>
</evidence>
<dbReference type="Gene3D" id="3.40.640.10">
    <property type="entry name" value="Type I PLP-dependent aspartate aminotransferase-like (Major domain)"/>
    <property type="match status" value="2"/>
</dbReference>
<dbReference type="GO" id="GO:0004375">
    <property type="term" value="F:glycine dehydrogenase (decarboxylating) activity"/>
    <property type="evidence" value="ECO:0007669"/>
    <property type="project" value="UniProtKB-EC"/>
</dbReference>
<comment type="similarity">
    <text evidence="3 8">Belongs to the GcvP family.</text>
</comment>
<dbReference type="GO" id="GO:0030170">
    <property type="term" value="F:pyridoxal phosphate binding"/>
    <property type="evidence" value="ECO:0007669"/>
    <property type="project" value="TreeGrafter"/>
</dbReference>
<keyword evidence="5 8" id="KW-0663">Pyridoxal phosphate</keyword>
<accession>A0A2Z4PTA9</accession>
<gene>
    <name evidence="8" type="primary">gcvP</name>
    <name evidence="12" type="ORF">A8139_12365</name>
</gene>
<dbReference type="FunFam" id="3.40.640.10:FF:000007">
    <property type="entry name" value="glycine dehydrogenase (Decarboxylating), mitochondrial"/>
    <property type="match status" value="1"/>
</dbReference>
<dbReference type="GO" id="GO:0016594">
    <property type="term" value="F:glycine binding"/>
    <property type="evidence" value="ECO:0007669"/>
    <property type="project" value="TreeGrafter"/>
</dbReference>
<dbReference type="InterPro" id="IPR049315">
    <property type="entry name" value="GDC-P_N"/>
</dbReference>
<dbReference type="NCBIfam" id="TIGR00461">
    <property type="entry name" value="gcvP"/>
    <property type="match status" value="1"/>
</dbReference>
<comment type="subunit">
    <text evidence="4 8">The glycine cleavage system is composed of four proteins: P, T, L and H.</text>
</comment>
<evidence type="ECO:0000256" key="2">
    <source>
        <dbReference type="ARBA" id="ARBA00003788"/>
    </source>
</evidence>
<dbReference type="RefSeq" id="WP_112138527.1">
    <property type="nucleotide sequence ID" value="NZ_CP016181.1"/>
</dbReference>
<evidence type="ECO:0000256" key="8">
    <source>
        <dbReference type="HAMAP-Rule" id="MF_00711"/>
    </source>
</evidence>
<evidence type="ECO:0000313" key="12">
    <source>
        <dbReference type="EMBL" id="AWY00690.1"/>
    </source>
</evidence>
<dbReference type="NCBIfam" id="NF003346">
    <property type="entry name" value="PRK04366.1"/>
    <property type="match status" value="1"/>
</dbReference>
<protein>
    <recommendedName>
        <fullName evidence="8">Glycine dehydrogenase (decarboxylating)</fullName>
        <ecNumber evidence="8">1.4.4.2</ecNumber>
    </recommendedName>
    <alternativeName>
        <fullName evidence="8">Glycine cleavage system P-protein</fullName>
    </alternativeName>
    <alternativeName>
        <fullName evidence="8">Glycine decarboxylase</fullName>
    </alternativeName>
    <alternativeName>
        <fullName evidence="8">Glycine dehydrogenase (aminomethyl-transferring)</fullName>
    </alternativeName>
</protein>
<evidence type="ECO:0000256" key="7">
    <source>
        <dbReference type="ARBA" id="ARBA00049026"/>
    </source>
</evidence>
<organism evidence="12 13">
    <name type="scientific">Marinomonas primoryensis</name>
    <dbReference type="NCBI Taxonomy" id="178399"/>
    <lineage>
        <taxon>Bacteria</taxon>
        <taxon>Pseudomonadati</taxon>
        <taxon>Pseudomonadota</taxon>
        <taxon>Gammaproteobacteria</taxon>
        <taxon>Oceanospirillales</taxon>
        <taxon>Oceanospirillaceae</taxon>
        <taxon>Marinomonas</taxon>
    </lineage>
</organism>
<feature type="domain" description="Glycine cleavage system P-protein N-terminal" evidence="10">
    <location>
        <begin position="17"/>
        <end position="437"/>
    </location>
</feature>
<comment type="cofactor">
    <cofactor evidence="1 8 9">
        <name>pyridoxal 5'-phosphate</name>
        <dbReference type="ChEBI" id="CHEBI:597326"/>
    </cofactor>
</comment>
<dbReference type="InterPro" id="IPR003437">
    <property type="entry name" value="GcvP"/>
</dbReference>
<dbReference type="GO" id="GO:0005829">
    <property type="term" value="C:cytosol"/>
    <property type="evidence" value="ECO:0007669"/>
    <property type="project" value="TreeGrafter"/>
</dbReference>
<evidence type="ECO:0000259" key="11">
    <source>
        <dbReference type="Pfam" id="PF21478"/>
    </source>
</evidence>
<evidence type="ECO:0000256" key="3">
    <source>
        <dbReference type="ARBA" id="ARBA00010756"/>
    </source>
</evidence>
<dbReference type="CDD" id="cd00613">
    <property type="entry name" value="GDC-P"/>
    <property type="match status" value="2"/>
</dbReference>
<dbReference type="Pfam" id="PF21478">
    <property type="entry name" value="GcvP2_C"/>
    <property type="match status" value="1"/>
</dbReference>
<dbReference type="PANTHER" id="PTHR11773">
    <property type="entry name" value="GLYCINE DEHYDROGENASE, DECARBOXYLATING"/>
    <property type="match status" value="1"/>
</dbReference>
<dbReference type="Gene3D" id="3.90.1150.10">
    <property type="entry name" value="Aspartate Aminotransferase, domain 1"/>
    <property type="match status" value="2"/>
</dbReference>
<comment type="function">
    <text evidence="2 8">The glycine cleavage system catalyzes the degradation of glycine. The P protein binds the alpha-amino group of glycine through its pyridoxal phosphate cofactor; CO(2) is released and the remaining methylamine moiety is then transferred to the lipoamide cofactor of the H protein.</text>
</comment>
<dbReference type="PANTHER" id="PTHR11773:SF1">
    <property type="entry name" value="GLYCINE DEHYDROGENASE (DECARBOXYLATING), MITOCHONDRIAL"/>
    <property type="match status" value="1"/>
</dbReference>
<feature type="domain" description="Glycine cleavage system P-protein N-terminal" evidence="10">
    <location>
        <begin position="605"/>
        <end position="732"/>
    </location>
</feature>
<comment type="catalytic activity">
    <reaction evidence="7 8">
        <text>N(6)-[(R)-lipoyl]-L-lysyl-[glycine-cleavage complex H protein] + glycine + H(+) = N(6)-[(R)-S(8)-aminomethyldihydrolipoyl]-L-lysyl-[glycine-cleavage complex H protein] + CO2</text>
        <dbReference type="Rhea" id="RHEA:24304"/>
        <dbReference type="Rhea" id="RHEA-COMP:10494"/>
        <dbReference type="Rhea" id="RHEA-COMP:10495"/>
        <dbReference type="ChEBI" id="CHEBI:15378"/>
        <dbReference type="ChEBI" id="CHEBI:16526"/>
        <dbReference type="ChEBI" id="CHEBI:57305"/>
        <dbReference type="ChEBI" id="CHEBI:83099"/>
        <dbReference type="ChEBI" id="CHEBI:83143"/>
        <dbReference type="EC" id="1.4.4.2"/>
    </reaction>
</comment>
<dbReference type="FunFam" id="3.90.1150.10:FF:000007">
    <property type="entry name" value="Glycine dehydrogenase (decarboxylating), mitochondrial"/>
    <property type="match status" value="1"/>
</dbReference>
<dbReference type="GO" id="GO:0005960">
    <property type="term" value="C:glycine cleavage complex"/>
    <property type="evidence" value="ECO:0007669"/>
    <property type="project" value="TreeGrafter"/>
</dbReference>
<dbReference type="OrthoDB" id="9801272at2"/>
<evidence type="ECO:0000313" key="13">
    <source>
        <dbReference type="Proteomes" id="UP000249898"/>
    </source>
</evidence>
<dbReference type="InterPro" id="IPR015424">
    <property type="entry name" value="PyrdxlP-dep_Trfase"/>
</dbReference>
<evidence type="ECO:0000259" key="10">
    <source>
        <dbReference type="Pfam" id="PF02347"/>
    </source>
</evidence>